<comment type="similarity">
    <text evidence="2">Belongs to the 5'-nucleotidase family.</text>
</comment>
<dbReference type="Pfam" id="PF02872">
    <property type="entry name" value="5_nucleotid_C"/>
    <property type="match status" value="1"/>
</dbReference>
<evidence type="ECO:0000313" key="5">
    <source>
        <dbReference type="EMBL" id="GJD93895.1"/>
    </source>
</evidence>
<keyword evidence="2" id="KW-0547">Nucleotide-binding</keyword>
<reference evidence="5" key="1">
    <citation type="journal article" date="2021" name="Front. Microbiol.">
        <title>Comprehensive Comparative Genomics and Phenotyping of Methylobacterium Species.</title>
        <authorList>
            <person name="Alessa O."/>
            <person name="Ogura Y."/>
            <person name="Fujitani Y."/>
            <person name="Takami H."/>
            <person name="Hayashi T."/>
            <person name="Sahin N."/>
            <person name="Tani A."/>
        </authorList>
    </citation>
    <scope>NUCLEOTIDE SEQUENCE</scope>
    <source>
        <strain evidence="5">DSM 19015</strain>
    </source>
</reference>
<feature type="domain" description="Calcineurin-like phosphoesterase" evidence="3">
    <location>
        <begin position="40"/>
        <end position="238"/>
    </location>
</feature>
<dbReference type="Gene3D" id="3.60.21.10">
    <property type="match status" value="1"/>
</dbReference>
<protein>
    <submittedName>
        <fullName evidence="5">Trifunctional nucleotide phosphoesterase protein YfkN</fullName>
    </submittedName>
</protein>
<dbReference type="PANTHER" id="PTHR11575:SF24">
    <property type="entry name" value="5'-NUCLEOTIDASE"/>
    <property type="match status" value="1"/>
</dbReference>
<dbReference type="InterPro" id="IPR006179">
    <property type="entry name" value="5_nucleotidase/apyrase"/>
</dbReference>
<keyword evidence="6" id="KW-1185">Reference proteome</keyword>
<dbReference type="Pfam" id="PF00149">
    <property type="entry name" value="Metallophos"/>
    <property type="match status" value="1"/>
</dbReference>
<dbReference type="RefSeq" id="WP_238243084.1">
    <property type="nucleotide sequence ID" value="NZ_BPQP01000016.1"/>
</dbReference>
<reference evidence="5" key="2">
    <citation type="submission" date="2021-08" db="EMBL/GenBank/DDBJ databases">
        <authorList>
            <person name="Tani A."/>
            <person name="Ola A."/>
            <person name="Ogura Y."/>
            <person name="Katsura K."/>
            <person name="Hayashi T."/>
        </authorList>
    </citation>
    <scope>NUCLEOTIDE SEQUENCE</scope>
    <source>
        <strain evidence="5">DSM 19015</strain>
    </source>
</reference>
<proteinExistence type="inferred from homology"/>
<dbReference type="InterPro" id="IPR004843">
    <property type="entry name" value="Calcineurin-like_PHP"/>
</dbReference>
<evidence type="ECO:0000259" key="3">
    <source>
        <dbReference type="Pfam" id="PF00149"/>
    </source>
</evidence>
<dbReference type="PRINTS" id="PR01607">
    <property type="entry name" value="APYRASEFAMLY"/>
</dbReference>
<feature type="domain" description="5'-Nucleotidase C-terminal" evidence="4">
    <location>
        <begin position="317"/>
        <end position="471"/>
    </location>
</feature>
<evidence type="ECO:0000259" key="4">
    <source>
        <dbReference type="Pfam" id="PF02872"/>
    </source>
</evidence>
<dbReference type="PROSITE" id="PS51318">
    <property type="entry name" value="TAT"/>
    <property type="match status" value="1"/>
</dbReference>
<dbReference type="InterPro" id="IPR029052">
    <property type="entry name" value="Metallo-depent_PP-like"/>
</dbReference>
<sequence length="510" mass="53949">MPSANRRRTLGLGLGAGLAGALPADAATPPPEAGRDPTFTLLLVNDVYRMAEADGRGGFARLTAIVRAERARGVPMLYAHAGDTLSPSLMSGFDKGAHIVELLNLAPPDVFVPGNHEFDFGPAVFAQRMGEANFPVFAANLRDAGGQPLKGLRDRTLVTLGGIRVGIVGIALASTPEKSQAGDLRFGPEIETLTREAQALRDEGADLVVGVAHTGRVLDEAILKARLVDILLSGHDHDLVLSYDGQGMLAESSFDAQYVTAIDITAAVTGEGKNRRVTWRPSFRIRDSATVTPDREAAALVNRLESALSRELDLPVGATREDLDSRIASVRVREASFGSLVADALRAALGAQVAIMNGGGIRGNRLYPAGTVLTRRDILTELPFGNSTVLVSLTGAQIRTLLEGTLTDLGRPAGRFPHVSGLTLTVDPAAPVGRRIVAIRVGDAPLDEAQTYTVASNNFLYEGGNGYGILARGRTLVGPSDGKLVANEVMAYIRRNAPIAVEDQGRIILR</sequence>
<dbReference type="InterPro" id="IPR036907">
    <property type="entry name" value="5'-Nucleotdase_C_sf"/>
</dbReference>
<keyword evidence="2" id="KW-0378">Hydrolase</keyword>
<comment type="caution">
    <text evidence="5">The sequence shown here is derived from an EMBL/GenBank/DDBJ whole genome shotgun (WGS) entry which is preliminary data.</text>
</comment>
<evidence type="ECO:0000256" key="1">
    <source>
        <dbReference type="ARBA" id="ARBA00022729"/>
    </source>
</evidence>
<dbReference type="Gene3D" id="3.90.780.10">
    <property type="entry name" value="5'-Nucleotidase, C-terminal domain"/>
    <property type="match status" value="1"/>
</dbReference>
<gene>
    <name evidence="5" type="primary">yfkN</name>
    <name evidence="5" type="ORF">OCOJLMKI_1093</name>
</gene>
<dbReference type="SUPFAM" id="SSF56300">
    <property type="entry name" value="Metallo-dependent phosphatases"/>
    <property type="match status" value="1"/>
</dbReference>
<dbReference type="PANTHER" id="PTHR11575">
    <property type="entry name" value="5'-NUCLEOTIDASE-RELATED"/>
    <property type="match status" value="1"/>
</dbReference>
<dbReference type="Proteomes" id="UP001055125">
    <property type="component" value="Unassembled WGS sequence"/>
</dbReference>
<feature type="chain" id="PRO_5044960198" evidence="2">
    <location>
        <begin position="27"/>
        <end position="510"/>
    </location>
</feature>
<name>A0ABQ4RU39_9HYPH</name>
<organism evidence="5 6">
    <name type="scientific">Methylobacterium iners</name>
    <dbReference type="NCBI Taxonomy" id="418707"/>
    <lineage>
        <taxon>Bacteria</taxon>
        <taxon>Pseudomonadati</taxon>
        <taxon>Pseudomonadota</taxon>
        <taxon>Alphaproteobacteria</taxon>
        <taxon>Hyphomicrobiales</taxon>
        <taxon>Methylobacteriaceae</taxon>
        <taxon>Methylobacterium</taxon>
    </lineage>
</organism>
<evidence type="ECO:0000256" key="2">
    <source>
        <dbReference type="RuleBase" id="RU362119"/>
    </source>
</evidence>
<keyword evidence="1 2" id="KW-0732">Signal</keyword>
<dbReference type="InterPro" id="IPR008334">
    <property type="entry name" value="5'-Nucleotdase_C"/>
</dbReference>
<feature type="signal peptide" evidence="2">
    <location>
        <begin position="1"/>
        <end position="26"/>
    </location>
</feature>
<dbReference type="InterPro" id="IPR006311">
    <property type="entry name" value="TAT_signal"/>
</dbReference>
<evidence type="ECO:0000313" key="6">
    <source>
        <dbReference type="Proteomes" id="UP001055125"/>
    </source>
</evidence>
<dbReference type="SUPFAM" id="SSF55816">
    <property type="entry name" value="5'-nucleotidase (syn. UDP-sugar hydrolase), C-terminal domain"/>
    <property type="match status" value="1"/>
</dbReference>
<accession>A0ABQ4RU39</accession>
<dbReference type="EMBL" id="BPQP01000016">
    <property type="protein sequence ID" value="GJD93895.1"/>
    <property type="molecule type" value="Genomic_DNA"/>
</dbReference>